<evidence type="ECO:0000313" key="2">
    <source>
        <dbReference type="Proteomes" id="UP000887574"/>
    </source>
</evidence>
<dbReference type="Proteomes" id="UP000887574">
    <property type="component" value="Unplaced"/>
</dbReference>
<organism evidence="2 3">
    <name type="scientific">Ditylenchus dipsaci</name>
    <dbReference type="NCBI Taxonomy" id="166011"/>
    <lineage>
        <taxon>Eukaryota</taxon>
        <taxon>Metazoa</taxon>
        <taxon>Ecdysozoa</taxon>
        <taxon>Nematoda</taxon>
        <taxon>Chromadorea</taxon>
        <taxon>Rhabditida</taxon>
        <taxon>Tylenchina</taxon>
        <taxon>Tylenchomorpha</taxon>
        <taxon>Sphaerularioidea</taxon>
        <taxon>Anguinidae</taxon>
        <taxon>Anguininae</taxon>
        <taxon>Ditylenchus</taxon>
    </lineage>
</organism>
<dbReference type="WBParaSite" id="jg15503.1">
    <property type="protein sequence ID" value="jg15503.1"/>
    <property type="gene ID" value="jg15503"/>
</dbReference>
<proteinExistence type="predicted"/>
<name>A0A915D561_9BILA</name>
<sequence>MCLQNATCLECLTHRNHVLFEQAKAVVFASRLGQVALPEFFVTSPCEKTANSHTSSGDVLVSDNDDGPCESKNFDYSYIGNELTSDHCGAYHALMDCLIEYGRWTEQRRNRMMAHTPLVRTCGRPFPLVTTTTKPSTTRFQSRDNKPPENPLKPYNGESGGGDPYSIHNLPQNNSSNAGSYWSSLIVLVVFIFSLCI</sequence>
<protein>
    <submittedName>
        <fullName evidence="3">Uncharacterized protein</fullName>
    </submittedName>
</protein>
<reference evidence="3" key="1">
    <citation type="submission" date="2022-11" db="UniProtKB">
        <authorList>
            <consortium name="WormBaseParasite"/>
        </authorList>
    </citation>
    <scope>IDENTIFICATION</scope>
</reference>
<accession>A0A915D561</accession>
<evidence type="ECO:0000313" key="3">
    <source>
        <dbReference type="WBParaSite" id="jg15503.1"/>
    </source>
</evidence>
<dbReference type="AlphaFoldDB" id="A0A915D561"/>
<feature type="region of interest" description="Disordered" evidence="1">
    <location>
        <begin position="130"/>
        <end position="170"/>
    </location>
</feature>
<keyword evidence="2" id="KW-1185">Reference proteome</keyword>
<evidence type="ECO:0000256" key="1">
    <source>
        <dbReference type="SAM" id="MobiDB-lite"/>
    </source>
</evidence>